<comment type="similarity">
    <text evidence="1">Belongs to the TRAFAC class TrmE-Era-EngA-EngB-Septin-like GTPase superfamily. AIG1/Toc34/Toc159-like paraseptin GTPase family. IAN subfamily.</text>
</comment>
<dbReference type="PANTHER" id="PTHR10903:SF188">
    <property type="entry name" value="GTPASE IMAP FAMILY MEMBER 2-LIKE-RELATED"/>
    <property type="match status" value="1"/>
</dbReference>
<evidence type="ECO:0000256" key="3">
    <source>
        <dbReference type="ARBA" id="ARBA00023134"/>
    </source>
</evidence>
<reference evidence="5" key="1">
    <citation type="submission" date="2025-08" db="UniProtKB">
        <authorList>
            <consortium name="Ensembl"/>
        </authorList>
    </citation>
    <scope>IDENTIFICATION</scope>
</reference>
<sequence length="168" mass="17978">MSEISSSSDDPVIRILLMGRIASGKSSSGNTILGEKRFIFGEVCEGQTQIGGKQAAVIDLNKKASRDASDVLLLGESPADHPEEIDVITERKDQIRLVLLGKTGSGKSATGNTIIGRNVFKCSAGSNSVTKQCQSETRVRFGKEISVIDTPGLYDNKLSQYIKSQISS</sequence>
<evidence type="ECO:0000256" key="2">
    <source>
        <dbReference type="ARBA" id="ARBA00022741"/>
    </source>
</evidence>
<keyword evidence="2" id="KW-0547">Nucleotide-binding</keyword>
<dbReference type="InterPro" id="IPR027417">
    <property type="entry name" value="P-loop_NTPase"/>
</dbReference>
<dbReference type="InterPro" id="IPR045058">
    <property type="entry name" value="GIMA/IAN/Toc"/>
</dbReference>
<dbReference type="SUPFAM" id="SSF52540">
    <property type="entry name" value="P-loop containing nucleoside triphosphate hydrolases"/>
    <property type="match status" value="2"/>
</dbReference>
<proteinExistence type="inferred from homology"/>
<evidence type="ECO:0000256" key="1">
    <source>
        <dbReference type="ARBA" id="ARBA00008535"/>
    </source>
</evidence>
<dbReference type="Proteomes" id="UP000694700">
    <property type="component" value="Unplaced"/>
</dbReference>
<keyword evidence="3" id="KW-0342">GTP-binding</keyword>
<dbReference type="InterPro" id="IPR006703">
    <property type="entry name" value="G_AIG1"/>
</dbReference>
<dbReference type="Pfam" id="PF04548">
    <property type="entry name" value="AIG1"/>
    <property type="match status" value="1"/>
</dbReference>
<dbReference type="PROSITE" id="PS51720">
    <property type="entry name" value="G_AIG1"/>
    <property type="match status" value="1"/>
</dbReference>
<dbReference type="GO" id="GO:0005525">
    <property type="term" value="F:GTP binding"/>
    <property type="evidence" value="ECO:0007669"/>
    <property type="project" value="UniProtKB-KW"/>
</dbReference>
<evidence type="ECO:0000259" key="4">
    <source>
        <dbReference type="PROSITE" id="PS51720"/>
    </source>
</evidence>
<dbReference type="PANTHER" id="PTHR10903">
    <property type="entry name" value="GTPASE, IMAP FAMILY MEMBER-RELATED"/>
    <property type="match status" value="1"/>
</dbReference>
<evidence type="ECO:0000313" key="5">
    <source>
        <dbReference type="Ensembl" id="ENSCCRP00015031693.1"/>
    </source>
</evidence>
<dbReference type="AlphaFoldDB" id="A0A8C1U8T2"/>
<accession>A0A8C1U8T2</accession>
<organism evidence="5 6">
    <name type="scientific">Cyprinus carpio</name>
    <name type="common">Common carp</name>
    <dbReference type="NCBI Taxonomy" id="7962"/>
    <lineage>
        <taxon>Eukaryota</taxon>
        <taxon>Metazoa</taxon>
        <taxon>Chordata</taxon>
        <taxon>Craniata</taxon>
        <taxon>Vertebrata</taxon>
        <taxon>Euteleostomi</taxon>
        <taxon>Actinopterygii</taxon>
        <taxon>Neopterygii</taxon>
        <taxon>Teleostei</taxon>
        <taxon>Ostariophysi</taxon>
        <taxon>Cypriniformes</taxon>
        <taxon>Cyprinidae</taxon>
        <taxon>Cyprininae</taxon>
        <taxon>Cyprinus</taxon>
    </lineage>
</organism>
<feature type="domain" description="AIG1-type G" evidence="4">
    <location>
        <begin position="92"/>
        <end position="168"/>
    </location>
</feature>
<dbReference type="Gene3D" id="3.40.50.300">
    <property type="entry name" value="P-loop containing nucleotide triphosphate hydrolases"/>
    <property type="match status" value="2"/>
</dbReference>
<dbReference type="Ensembl" id="ENSCCRT00015032810.1">
    <property type="protein sequence ID" value="ENSCCRP00015031693.1"/>
    <property type="gene ID" value="ENSCCRG00015013291.1"/>
</dbReference>
<protein>
    <recommendedName>
        <fullName evidence="4">AIG1-type G domain-containing protein</fullName>
    </recommendedName>
</protein>
<name>A0A8C1U8T2_CYPCA</name>
<evidence type="ECO:0000313" key="6">
    <source>
        <dbReference type="Proteomes" id="UP000694700"/>
    </source>
</evidence>